<dbReference type="AlphaFoldDB" id="A0A9P7D4G9"/>
<dbReference type="EMBL" id="JABBWD010000013">
    <property type="protein sequence ID" value="KAG1779129.1"/>
    <property type="molecule type" value="Genomic_DNA"/>
</dbReference>
<feature type="transmembrane region" description="Helical" evidence="1">
    <location>
        <begin position="20"/>
        <end position="45"/>
    </location>
</feature>
<feature type="transmembrane region" description="Helical" evidence="1">
    <location>
        <begin position="154"/>
        <end position="173"/>
    </location>
</feature>
<proteinExistence type="predicted"/>
<keyword evidence="1" id="KW-0812">Transmembrane</keyword>
<comment type="caution">
    <text evidence="2">The sequence shown here is derived from an EMBL/GenBank/DDBJ whole genome shotgun (WGS) entry which is preliminary data.</text>
</comment>
<accession>A0A9P7D4G9</accession>
<gene>
    <name evidence="2" type="ORF">EV702DRAFT_1195643</name>
</gene>
<evidence type="ECO:0000256" key="1">
    <source>
        <dbReference type="SAM" id="Phobius"/>
    </source>
</evidence>
<dbReference type="Proteomes" id="UP000714275">
    <property type="component" value="Unassembled WGS sequence"/>
</dbReference>
<keyword evidence="1" id="KW-1133">Transmembrane helix</keyword>
<keyword evidence="1" id="KW-0472">Membrane</keyword>
<evidence type="ECO:0000313" key="2">
    <source>
        <dbReference type="EMBL" id="KAG1779129.1"/>
    </source>
</evidence>
<dbReference type="OrthoDB" id="2640265at2759"/>
<evidence type="ECO:0000313" key="3">
    <source>
        <dbReference type="Proteomes" id="UP000714275"/>
    </source>
</evidence>
<sequence length="209" mass="23319">MQVLVTSRLHAMYQRSRKMLIFLIAIFLPVTITCAVLTAIVNNLVSGEELVLSGSYLCHYDYEGVVKLLISMTWILCTIWEVLVLCLAVWIVVKHFREVQQLSTGGTIANCFKVLTKIHMLYFVFSVAVCSFGLGGFSPNLYDSSSVGTEVYNGVLQILLFIQMFVLGPRLVLGVREYDAKLAVNSDAEPSFTTIIFQEHDLVSTGSYV</sequence>
<organism evidence="2 3">
    <name type="scientific">Suillus placidus</name>
    <dbReference type="NCBI Taxonomy" id="48579"/>
    <lineage>
        <taxon>Eukaryota</taxon>
        <taxon>Fungi</taxon>
        <taxon>Dikarya</taxon>
        <taxon>Basidiomycota</taxon>
        <taxon>Agaricomycotina</taxon>
        <taxon>Agaricomycetes</taxon>
        <taxon>Agaricomycetidae</taxon>
        <taxon>Boletales</taxon>
        <taxon>Suillineae</taxon>
        <taxon>Suillaceae</taxon>
        <taxon>Suillus</taxon>
    </lineage>
</organism>
<feature type="transmembrane region" description="Helical" evidence="1">
    <location>
        <begin position="114"/>
        <end position="134"/>
    </location>
</feature>
<name>A0A9P7D4G9_9AGAM</name>
<protein>
    <submittedName>
        <fullName evidence="2">Uncharacterized protein</fullName>
    </submittedName>
</protein>
<keyword evidence="3" id="KW-1185">Reference proteome</keyword>
<feature type="transmembrane region" description="Helical" evidence="1">
    <location>
        <begin position="65"/>
        <end position="93"/>
    </location>
</feature>
<reference evidence="2" key="1">
    <citation type="journal article" date="2020" name="New Phytol.">
        <title>Comparative genomics reveals dynamic genome evolution in host specialist ectomycorrhizal fungi.</title>
        <authorList>
            <person name="Lofgren L.A."/>
            <person name="Nguyen N.H."/>
            <person name="Vilgalys R."/>
            <person name="Ruytinx J."/>
            <person name="Liao H.L."/>
            <person name="Branco S."/>
            <person name="Kuo A."/>
            <person name="LaButti K."/>
            <person name="Lipzen A."/>
            <person name="Andreopoulos W."/>
            <person name="Pangilinan J."/>
            <person name="Riley R."/>
            <person name="Hundley H."/>
            <person name="Na H."/>
            <person name="Barry K."/>
            <person name="Grigoriev I.V."/>
            <person name="Stajich J.E."/>
            <person name="Kennedy P.G."/>
        </authorList>
    </citation>
    <scope>NUCLEOTIDE SEQUENCE</scope>
    <source>
        <strain evidence="2">DOB743</strain>
    </source>
</reference>